<evidence type="ECO:0000313" key="2">
    <source>
        <dbReference type="Proteomes" id="UP000515511"/>
    </source>
</evidence>
<proteinExistence type="predicted"/>
<dbReference type="KEGG" id="lse:F1C12_21710"/>
<protein>
    <submittedName>
        <fullName evidence="1">Uncharacterized protein</fullName>
    </submittedName>
</protein>
<sequence length="63" mass="7306">MPLSPVDAEDQKAEASALARMNAELAELADQGWRVKRENRMTNLDESTYMIQHMLERWIEDPC</sequence>
<dbReference type="AlphaFoldDB" id="A0A7G6YHD8"/>
<geneLocation type="plasmid" evidence="1 2">
    <name>unnamed1</name>
</geneLocation>
<organism evidence="1 2">
    <name type="scientific">Leifsonia shinshuensis</name>
    <dbReference type="NCBI Taxonomy" id="150026"/>
    <lineage>
        <taxon>Bacteria</taxon>
        <taxon>Bacillati</taxon>
        <taxon>Actinomycetota</taxon>
        <taxon>Actinomycetes</taxon>
        <taxon>Micrococcales</taxon>
        <taxon>Microbacteriaceae</taxon>
        <taxon>Leifsonia</taxon>
    </lineage>
</organism>
<dbReference type="EMBL" id="CP043642">
    <property type="protein sequence ID" value="QNE37903.1"/>
    <property type="molecule type" value="Genomic_DNA"/>
</dbReference>
<name>A0A7G6YHD8_9MICO</name>
<evidence type="ECO:0000313" key="1">
    <source>
        <dbReference type="EMBL" id="QNE37903.1"/>
    </source>
</evidence>
<reference evidence="2" key="1">
    <citation type="submission" date="2019-09" db="EMBL/GenBank/DDBJ databases">
        <title>Antimicrobial potential of Antarctic Bacteria.</title>
        <authorList>
            <person name="Benaud N."/>
            <person name="Edwards R.J."/>
            <person name="Ferrari B.C."/>
        </authorList>
    </citation>
    <scope>NUCLEOTIDE SEQUENCE [LARGE SCALE GENOMIC DNA]</scope>
    <source>
        <strain evidence="2">INR9</strain>
        <plasmid evidence="2">unnamed1</plasmid>
    </source>
</reference>
<accession>A0A7G6YHD8</accession>
<keyword evidence="1" id="KW-0614">Plasmid</keyword>
<dbReference type="Proteomes" id="UP000515511">
    <property type="component" value="Plasmid unnamed1"/>
</dbReference>
<dbReference type="RefSeq" id="WP_185279175.1">
    <property type="nucleotide sequence ID" value="NZ_CP043642.1"/>
</dbReference>
<gene>
    <name evidence="1" type="ORF">F1C12_21710</name>
</gene>